<dbReference type="InterPro" id="IPR011577">
    <property type="entry name" value="Cyt_b561_bac/Ni-Hgenase"/>
</dbReference>
<gene>
    <name evidence="15" type="primary">yceJ</name>
    <name evidence="15" type="ORF">LMG26788_01491</name>
</gene>
<keyword evidence="5" id="KW-0349">Heme</keyword>
<evidence type="ECO:0000256" key="12">
    <source>
        <dbReference type="ARBA" id="ARBA00037975"/>
    </source>
</evidence>
<dbReference type="SUPFAM" id="SSF81342">
    <property type="entry name" value="Transmembrane di-heme cytochromes"/>
    <property type="match status" value="1"/>
</dbReference>
<evidence type="ECO:0000256" key="5">
    <source>
        <dbReference type="ARBA" id="ARBA00022617"/>
    </source>
</evidence>
<evidence type="ECO:0000256" key="10">
    <source>
        <dbReference type="ARBA" id="ARBA00023004"/>
    </source>
</evidence>
<keyword evidence="11 13" id="KW-0472">Membrane</keyword>
<sequence length="184" mass="20063">MNTTETIHYDGVSKIFHWLTVILILAAFILGPGDFGRLVRAGADPGARLGIVWHETLGVSIFVLTFLRLLWVALRSGAPDHKLEPKLHFASKLTHVVLWTLLFALPLTAFLTVASEGQPLTLLGGLRITELPGITSLPVLGLADWGDVHAFLGDAIIWLAGGHAVAALYHHFVLKDRVLRSMLP</sequence>
<evidence type="ECO:0000256" key="9">
    <source>
        <dbReference type="ARBA" id="ARBA00022989"/>
    </source>
</evidence>
<dbReference type="GO" id="GO:0046872">
    <property type="term" value="F:metal ion binding"/>
    <property type="evidence" value="ECO:0007669"/>
    <property type="project" value="UniProtKB-KW"/>
</dbReference>
<organism evidence="15 16">
    <name type="scientific">Achromobacter pulmonis</name>
    <dbReference type="NCBI Taxonomy" id="1389932"/>
    <lineage>
        <taxon>Bacteria</taxon>
        <taxon>Pseudomonadati</taxon>
        <taxon>Pseudomonadota</taxon>
        <taxon>Betaproteobacteria</taxon>
        <taxon>Burkholderiales</taxon>
        <taxon>Alcaligenaceae</taxon>
        <taxon>Achromobacter</taxon>
    </lineage>
</organism>
<dbReference type="GO" id="GO:0005886">
    <property type="term" value="C:plasma membrane"/>
    <property type="evidence" value="ECO:0007669"/>
    <property type="project" value="UniProtKB-SubCell"/>
</dbReference>
<evidence type="ECO:0000256" key="11">
    <source>
        <dbReference type="ARBA" id="ARBA00023136"/>
    </source>
</evidence>
<dbReference type="GO" id="GO:0009055">
    <property type="term" value="F:electron transfer activity"/>
    <property type="evidence" value="ECO:0007669"/>
    <property type="project" value="InterPro"/>
</dbReference>
<comment type="cofactor">
    <cofactor evidence="1">
        <name>heme b</name>
        <dbReference type="ChEBI" id="CHEBI:60344"/>
    </cofactor>
</comment>
<dbReference type="RefSeq" id="WP_175140433.1">
    <property type="nucleotide sequence ID" value="NZ_CADIKZ010000003.1"/>
</dbReference>
<dbReference type="InterPro" id="IPR052168">
    <property type="entry name" value="Cytochrome_b561_oxidase"/>
</dbReference>
<keyword evidence="3" id="KW-0813">Transport</keyword>
<evidence type="ECO:0000313" key="16">
    <source>
        <dbReference type="Proteomes" id="UP000494203"/>
    </source>
</evidence>
<feature type="domain" description="Cytochrome b561 bacterial/Ni-hydrogenase" evidence="14">
    <location>
        <begin position="8"/>
        <end position="184"/>
    </location>
</feature>
<evidence type="ECO:0000256" key="3">
    <source>
        <dbReference type="ARBA" id="ARBA00022448"/>
    </source>
</evidence>
<comment type="similarity">
    <text evidence="12">Belongs to the cytochrome b561 family.</text>
</comment>
<keyword evidence="7" id="KW-0479">Metal-binding</keyword>
<feature type="transmembrane region" description="Helical" evidence="13">
    <location>
        <begin position="51"/>
        <end position="74"/>
    </location>
</feature>
<reference evidence="15 16" key="1">
    <citation type="submission" date="2020-04" db="EMBL/GenBank/DDBJ databases">
        <authorList>
            <person name="De Canck E."/>
        </authorList>
    </citation>
    <scope>NUCLEOTIDE SEQUENCE [LARGE SCALE GENOMIC DNA]</scope>
    <source>
        <strain evidence="15 16">LMG 26788</strain>
    </source>
</reference>
<evidence type="ECO:0000256" key="7">
    <source>
        <dbReference type="ARBA" id="ARBA00022723"/>
    </source>
</evidence>
<dbReference type="GO" id="GO:0022904">
    <property type="term" value="P:respiratory electron transport chain"/>
    <property type="evidence" value="ECO:0007669"/>
    <property type="project" value="InterPro"/>
</dbReference>
<feature type="transmembrane region" description="Helical" evidence="13">
    <location>
        <begin position="155"/>
        <end position="174"/>
    </location>
</feature>
<evidence type="ECO:0000313" key="15">
    <source>
        <dbReference type="EMBL" id="CAB3845655.1"/>
    </source>
</evidence>
<dbReference type="PANTHER" id="PTHR30529">
    <property type="entry name" value="CYTOCHROME B561"/>
    <property type="match status" value="1"/>
</dbReference>
<proteinExistence type="inferred from homology"/>
<dbReference type="Proteomes" id="UP000494203">
    <property type="component" value="Unassembled WGS sequence"/>
</dbReference>
<dbReference type="PANTHER" id="PTHR30529:SF1">
    <property type="entry name" value="CYTOCHROME B561 HOMOLOG 2"/>
    <property type="match status" value="1"/>
</dbReference>
<dbReference type="Pfam" id="PF01292">
    <property type="entry name" value="Ni_hydr_CYTB"/>
    <property type="match status" value="1"/>
</dbReference>
<dbReference type="InterPro" id="IPR016174">
    <property type="entry name" value="Di-haem_cyt_TM"/>
</dbReference>
<evidence type="ECO:0000256" key="6">
    <source>
        <dbReference type="ARBA" id="ARBA00022692"/>
    </source>
</evidence>
<evidence type="ECO:0000256" key="2">
    <source>
        <dbReference type="ARBA" id="ARBA00004651"/>
    </source>
</evidence>
<keyword evidence="16" id="KW-1185">Reference proteome</keyword>
<dbReference type="GO" id="GO:0020037">
    <property type="term" value="F:heme binding"/>
    <property type="evidence" value="ECO:0007669"/>
    <property type="project" value="TreeGrafter"/>
</dbReference>
<protein>
    <submittedName>
        <fullName evidence="15">Cytochrome b561</fullName>
    </submittedName>
</protein>
<dbReference type="AlphaFoldDB" id="A0A6S7DPX7"/>
<dbReference type="EMBL" id="CADIKZ010000003">
    <property type="protein sequence ID" value="CAB3845655.1"/>
    <property type="molecule type" value="Genomic_DNA"/>
</dbReference>
<evidence type="ECO:0000256" key="4">
    <source>
        <dbReference type="ARBA" id="ARBA00022475"/>
    </source>
</evidence>
<name>A0A6S7DPX7_9BURK</name>
<feature type="transmembrane region" description="Helical" evidence="13">
    <location>
        <begin position="12"/>
        <end position="31"/>
    </location>
</feature>
<keyword evidence="4" id="KW-1003">Cell membrane</keyword>
<evidence type="ECO:0000256" key="13">
    <source>
        <dbReference type="SAM" id="Phobius"/>
    </source>
</evidence>
<evidence type="ECO:0000256" key="1">
    <source>
        <dbReference type="ARBA" id="ARBA00001970"/>
    </source>
</evidence>
<feature type="transmembrane region" description="Helical" evidence="13">
    <location>
        <begin position="95"/>
        <end position="114"/>
    </location>
</feature>
<keyword evidence="8" id="KW-0249">Electron transport</keyword>
<comment type="subcellular location">
    <subcellularLocation>
        <location evidence="2">Cell membrane</location>
        <topology evidence="2">Multi-pass membrane protein</topology>
    </subcellularLocation>
</comment>
<keyword evidence="6 13" id="KW-0812">Transmembrane</keyword>
<evidence type="ECO:0000256" key="8">
    <source>
        <dbReference type="ARBA" id="ARBA00022982"/>
    </source>
</evidence>
<keyword evidence="10" id="KW-0408">Iron</keyword>
<accession>A0A6S7DPX7</accession>
<evidence type="ECO:0000259" key="14">
    <source>
        <dbReference type="Pfam" id="PF01292"/>
    </source>
</evidence>
<keyword evidence="9 13" id="KW-1133">Transmembrane helix</keyword>